<dbReference type="PANTHER" id="PTHR15938">
    <property type="entry name" value="TBP-1 INTERACTING PROTEIN"/>
    <property type="match status" value="1"/>
</dbReference>
<dbReference type="GO" id="GO:0120231">
    <property type="term" value="C:DNA recombinase auxiliary factor complex"/>
    <property type="evidence" value="ECO:0007669"/>
    <property type="project" value="TreeGrafter"/>
</dbReference>
<dbReference type="GO" id="GO:0000794">
    <property type="term" value="C:condensed nuclear chromosome"/>
    <property type="evidence" value="ECO:0007669"/>
    <property type="project" value="TreeGrafter"/>
</dbReference>
<dbReference type="GO" id="GO:0000709">
    <property type="term" value="P:meiotic joint molecule formation"/>
    <property type="evidence" value="ECO:0007669"/>
    <property type="project" value="TreeGrafter"/>
</dbReference>
<evidence type="ECO:0000256" key="2">
    <source>
        <dbReference type="ARBA" id="ARBA00007922"/>
    </source>
</evidence>
<keyword evidence="4" id="KW-0539">Nucleus</keyword>
<proteinExistence type="inferred from homology"/>
<comment type="caution">
    <text evidence="8">The sequence shown here is derived from an EMBL/GenBank/DDBJ whole genome shotgun (WGS) entry which is preliminary data.</text>
</comment>
<dbReference type="AlphaFoldDB" id="A0AAN7YH33"/>
<dbReference type="GO" id="GO:0003690">
    <property type="term" value="F:double-stranded DNA binding"/>
    <property type="evidence" value="ECO:0007669"/>
    <property type="project" value="TreeGrafter"/>
</dbReference>
<evidence type="ECO:0000313" key="9">
    <source>
        <dbReference type="Proteomes" id="UP001310890"/>
    </source>
</evidence>
<feature type="coiled-coil region" evidence="6">
    <location>
        <begin position="91"/>
        <end position="155"/>
    </location>
</feature>
<evidence type="ECO:0000256" key="5">
    <source>
        <dbReference type="ARBA" id="ARBA00023254"/>
    </source>
</evidence>
<keyword evidence="6" id="KW-0175">Coiled coil</keyword>
<evidence type="ECO:0000256" key="3">
    <source>
        <dbReference type="ARBA" id="ARBA00023172"/>
    </source>
</evidence>
<keyword evidence="3" id="KW-0233">DNA recombination</keyword>
<evidence type="ECO:0000313" key="8">
    <source>
        <dbReference type="EMBL" id="KAK5113534.1"/>
    </source>
</evidence>
<name>A0AAN7YH33_9PEZI</name>
<evidence type="ECO:0000256" key="1">
    <source>
        <dbReference type="ARBA" id="ARBA00004123"/>
    </source>
</evidence>
<protein>
    <recommendedName>
        <fullName evidence="7">Homologous-pairing protein 2 winged helix domain-containing protein</fullName>
    </recommendedName>
</protein>
<evidence type="ECO:0000259" key="7">
    <source>
        <dbReference type="Pfam" id="PF07106"/>
    </source>
</evidence>
<comment type="similarity">
    <text evidence="2">Belongs to the HOP2 family.</text>
</comment>
<organism evidence="8 9">
    <name type="scientific">Meristemomyces frigidus</name>
    <dbReference type="NCBI Taxonomy" id="1508187"/>
    <lineage>
        <taxon>Eukaryota</taxon>
        <taxon>Fungi</taxon>
        <taxon>Dikarya</taxon>
        <taxon>Ascomycota</taxon>
        <taxon>Pezizomycotina</taxon>
        <taxon>Dothideomycetes</taxon>
        <taxon>Dothideomycetidae</taxon>
        <taxon>Mycosphaerellales</taxon>
        <taxon>Teratosphaeriaceae</taxon>
        <taxon>Meristemomyces</taxon>
    </lineage>
</organism>
<reference evidence="8" key="1">
    <citation type="submission" date="2023-08" db="EMBL/GenBank/DDBJ databases">
        <title>Black Yeasts Isolated from many extreme environments.</title>
        <authorList>
            <person name="Coleine C."/>
            <person name="Stajich J.E."/>
            <person name="Selbmann L."/>
        </authorList>
    </citation>
    <scope>NUCLEOTIDE SEQUENCE</scope>
    <source>
        <strain evidence="8">CCFEE 5401</strain>
    </source>
</reference>
<dbReference type="Gene3D" id="1.10.10.10">
    <property type="entry name" value="Winged helix-like DNA-binding domain superfamily/Winged helix DNA-binding domain"/>
    <property type="match status" value="1"/>
</dbReference>
<dbReference type="GO" id="GO:0120230">
    <property type="term" value="F:recombinase activator activity"/>
    <property type="evidence" value="ECO:0007669"/>
    <property type="project" value="TreeGrafter"/>
</dbReference>
<dbReference type="InterPro" id="IPR010776">
    <property type="entry name" value="Hop2_WH_dom"/>
</dbReference>
<comment type="subcellular location">
    <subcellularLocation>
        <location evidence="1">Nucleus</location>
    </subcellularLocation>
</comment>
<dbReference type="GO" id="GO:0007129">
    <property type="term" value="P:homologous chromosome pairing at meiosis"/>
    <property type="evidence" value="ECO:0007669"/>
    <property type="project" value="TreeGrafter"/>
</dbReference>
<gene>
    <name evidence="8" type="ORF">LTR62_003403</name>
</gene>
<keyword evidence="5" id="KW-0469">Meiosis</keyword>
<accession>A0AAN7YH33</accession>
<evidence type="ECO:0000256" key="4">
    <source>
        <dbReference type="ARBA" id="ARBA00023242"/>
    </source>
</evidence>
<sequence length="213" mass="24166">MAPTKEESKKEAKLTPEQAAEMVLDYLRRQNRPYSATDISTNLKNRVTKAAAAKLLKDLHERKEIEGRAAGKQLVYHAIQEEPDEDGLSKLQEMDAETTRLREAIVALKTEEKELRASLREGAVQVPVSELKLAVAKLEEEKSNSTARLMKLQSGNVKPVSAAEREKINAEHKKWTKIVSARSKIRNELWQEIAAMTERKDHEEIRESLDLTV</sequence>
<feature type="domain" description="Homologous-pairing protein 2 winged helix" evidence="7">
    <location>
        <begin position="19"/>
        <end position="77"/>
    </location>
</feature>
<dbReference type="Proteomes" id="UP001310890">
    <property type="component" value="Unassembled WGS sequence"/>
</dbReference>
<dbReference type="EMBL" id="JAVRRL010000023">
    <property type="protein sequence ID" value="KAK5113534.1"/>
    <property type="molecule type" value="Genomic_DNA"/>
</dbReference>
<dbReference type="GO" id="GO:0010774">
    <property type="term" value="P:meiotic strand invasion involved in reciprocal meiotic recombination"/>
    <property type="evidence" value="ECO:0007669"/>
    <property type="project" value="TreeGrafter"/>
</dbReference>
<dbReference type="PANTHER" id="PTHR15938:SF0">
    <property type="entry name" value="HOMOLOGOUS-PAIRING PROTEIN 2 HOMOLOG"/>
    <property type="match status" value="1"/>
</dbReference>
<dbReference type="InterPro" id="IPR036388">
    <property type="entry name" value="WH-like_DNA-bd_sf"/>
</dbReference>
<evidence type="ECO:0000256" key="6">
    <source>
        <dbReference type="SAM" id="Coils"/>
    </source>
</evidence>
<dbReference type="Pfam" id="PF07106">
    <property type="entry name" value="WHD_TBPIP"/>
    <property type="match status" value="1"/>
</dbReference>